<dbReference type="RefSeq" id="WP_138246323.1">
    <property type="nucleotide sequence ID" value="NZ_CP040330.1"/>
</dbReference>
<organism evidence="2 3">
    <name type="scientific">Natrinema versiforme</name>
    <dbReference type="NCBI Taxonomy" id="88724"/>
    <lineage>
        <taxon>Archaea</taxon>
        <taxon>Methanobacteriati</taxon>
        <taxon>Methanobacteriota</taxon>
        <taxon>Stenosarchaea group</taxon>
        <taxon>Halobacteria</taxon>
        <taxon>Halobacteriales</taxon>
        <taxon>Natrialbaceae</taxon>
        <taxon>Natrinema</taxon>
    </lineage>
</organism>
<evidence type="ECO:0000313" key="3">
    <source>
        <dbReference type="Proteomes" id="UP000302218"/>
    </source>
</evidence>
<keyword evidence="1" id="KW-0812">Transmembrane</keyword>
<proteinExistence type="predicted"/>
<dbReference type="EMBL" id="CP040330">
    <property type="protein sequence ID" value="QCS43873.1"/>
    <property type="molecule type" value="Genomic_DNA"/>
</dbReference>
<feature type="transmembrane region" description="Helical" evidence="1">
    <location>
        <begin position="48"/>
        <end position="66"/>
    </location>
</feature>
<dbReference type="AlphaFoldDB" id="A0A4P8WNA7"/>
<gene>
    <name evidence="2" type="ORF">FEJ81_16530</name>
</gene>
<sequence length="225" mass="25396">MEQWKTTAVILSGLWALIEIASFFASGIPSAIFFLLSVYQALVSTYPIIQRIIIYTSLISLGYLIGRRNTTDEQSNEDDDIEEYMPDSLHGCISYNGVSWRASTELVGNSNTRINVWPTPYCPKCQTELTKGRLPSETFEIAKPAWECENCGYTSERGDDTKTTVERIAKRNFERMTTSKGENHSLNTLAKKYAQTHGSKPTGYDIWKLYAEEVDDDVVATNCFP</sequence>
<evidence type="ECO:0000256" key="1">
    <source>
        <dbReference type="SAM" id="Phobius"/>
    </source>
</evidence>
<dbReference type="Proteomes" id="UP000302218">
    <property type="component" value="Chromosome"/>
</dbReference>
<dbReference type="OrthoDB" id="351036at2157"/>
<accession>A0A4P8WNA7</accession>
<protein>
    <submittedName>
        <fullName evidence="2">Uncharacterized protein</fullName>
    </submittedName>
</protein>
<keyword evidence="1" id="KW-0472">Membrane</keyword>
<dbReference type="GeneID" id="40266913"/>
<reference evidence="3" key="1">
    <citation type="submission" date="2019-05" db="EMBL/GenBank/DDBJ databases">
        <title>Genome sequence and methylation pattern of the halophilic Archaeon Natrinema versiforme BOL5-4.</title>
        <authorList>
            <person name="DasSarma P."/>
            <person name="Anton B.P."/>
            <person name="DasSarma S.L."/>
            <person name="Martinez F.L."/>
            <person name="Guzman D."/>
            <person name="Roberts R.J."/>
            <person name="DasSarma S."/>
        </authorList>
    </citation>
    <scope>NUCLEOTIDE SEQUENCE [LARGE SCALE GENOMIC DNA]</scope>
    <source>
        <strain evidence="3">BOL5-4</strain>
    </source>
</reference>
<keyword evidence="1" id="KW-1133">Transmembrane helix</keyword>
<name>A0A4P8WNA7_9EURY</name>
<evidence type="ECO:0000313" key="2">
    <source>
        <dbReference type="EMBL" id="QCS43873.1"/>
    </source>
</evidence>
<feature type="transmembrane region" description="Helical" evidence="1">
    <location>
        <begin position="12"/>
        <end position="36"/>
    </location>
</feature>
<dbReference type="KEGG" id="nvr:FEJ81_16530"/>